<evidence type="ECO:0000256" key="2">
    <source>
        <dbReference type="ARBA" id="ARBA00022902"/>
    </source>
</evidence>
<name>A6J641_RAT</name>
<feature type="compositionally biased region" description="Basic and acidic residues" evidence="9">
    <location>
        <begin position="928"/>
        <end position="938"/>
    </location>
</feature>
<feature type="region of interest" description="Disordered" evidence="9">
    <location>
        <begin position="150"/>
        <end position="172"/>
    </location>
</feature>
<feature type="region of interest" description="Disordered" evidence="9">
    <location>
        <begin position="484"/>
        <end position="664"/>
    </location>
</feature>
<evidence type="ECO:0000256" key="7">
    <source>
        <dbReference type="RuleBase" id="RU000685"/>
    </source>
</evidence>
<dbReference type="FunFam" id="1.20.5.170:FF:000081">
    <property type="entry name" value="Nestin"/>
    <property type="match status" value="1"/>
</dbReference>
<dbReference type="InterPro" id="IPR018039">
    <property type="entry name" value="IF_conserved"/>
</dbReference>
<feature type="region of interest" description="Disordered" evidence="9">
    <location>
        <begin position="871"/>
        <end position="903"/>
    </location>
</feature>
<feature type="region of interest" description="Disordered" evidence="9">
    <location>
        <begin position="345"/>
        <end position="374"/>
    </location>
</feature>
<dbReference type="GO" id="GO:0019215">
    <property type="term" value="F:intermediate filament binding"/>
    <property type="evidence" value="ECO:0007669"/>
    <property type="project" value="InterPro"/>
</dbReference>
<dbReference type="PROSITE" id="PS00226">
    <property type="entry name" value="IF_ROD_1"/>
    <property type="match status" value="1"/>
</dbReference>
<organism evidence="11 12">
    <name type="scientific">Rattus norvegicus</name>
    <name type="common">Rat</name>
    <dbReference type="NCBI Taxonomy" id="10116"/>
    <lineage>
        <taxon>Eukaryota</taxon>
        <taxon>Metazoa</taxon>
        <taxon>Chordata</taxon>
        <taxon>Craniata</taxon>
        <taxon>Vertebrata</taxon>
        <taxon>Euteleostomi</taxon>
        <taxon>Mammalia</taxon>
        <taxon>Eutheria</taxon>
        <taxon>Euarchontoglires</taxon>
        <taxon>Glires</taxon>
        <taxon>Rodentia</taxon>
        <taxon>Myomorpha</taxon>
        <taxon>Muroidea</taxon>
        <taxon>Muridae</taxon>
        <taxon>Murinae</taxon>
        <taxon>Rattus</taxon>
    </lineage>
</organism>
<comment type="similarity">
    <text evidence="7">Belongs to the intermediate filament family.</text>
</comment>
<dbReference type="SUPFAM" id="SSF64593">
    <property type="entry name" value="Intermediate filament protein, coiled coil region"/>
    <property type="match status" value="2"/>
</dbReference>
<comment type="function">
    <text evidence="4">Required for brain and eye development. Promotes the disassembly of phosphorylated vimentin intermediate filaments (IF) during mitosis and may play a role in the trafficking and distribution of IF proteins and other cellular factors to daughter cells during progenitor cell division. Required for survival, renewal and mitogen-stimulated proliferation of neural progenitor cells.</text>
</comment>
<dbReference type="GO" id="GO:0005882">
    <property type="term" value="C:intermediate filament"/>
    <property type="evidence" value="ECO:0007669"/>
    <property type="project" value="UniProtKB-KW"/>
</dbReference>
<feature type="compositionally biased region" description="Acidic residues" evidence="9">
    <location>
        <begin position="1308"/>
        <end position="1323"/>
    </location>
</feature>
<dbReference type="GO" id="GO:0007399">
    <property type="term" value="P:nervous system development"/>
    <property type="evidence" value="ECO:0007669"/>
    <property type="project" value="UniProtKB-KW"/>
</dbReference>
<feature type="compositionally biased region" description="Basic and acidic residues" evidence="9">
    <location>
        <begin position="733"/>
        <end position="747"/>
    </location>
</feature>
<dbReference type="RGD" id="3162">
    <property type="gene designation" value="Nes"/>
</dbReference>
<feature type="region of interest" description="Disordered" evidence="9">
    <location>
        <begin position="927"/>
        <end position="1359"/>
    </location>
</feature>
<feature type="region of interest" description="Disordered" evidence="9">
    <location>
        <begin position="389"/>
        <end position="410"/>
    </location>
</feature>
<dbReference type="PANTHER" id="PTHR47051">
    <property type="entry name" value="NESTIN"/>
    <property type="match status" value="1"/>
</dbReference>
<dbReference type="PANTHER" id="PTHR47051:SF1">
    <property type="entry name" value="NESTIN"/>
    <property type="match status" value="1"/>
</dbReference>
<evidence type="ECO:0000256" key="3">
    <source>
        <dbReference type="ARBA" id="ARBA00023054"/>
    </source>
</evidence>
<dbReference type="SMART" id="SM01391">
    <property type="entry name" value="Filament"/>
    <property type="match status" value="1"/>
</dbReference>
<protein>
    <recommendedName>
        <fullName evidence="6">Nestin</fullName>
    </recommendedName>
</protein>
<keyword evidence="3 8" id="KW-0175">Coiled coil</keyword>
<feature type="region of interest" description="Disordered" evidence="9">
    <location>
        <begin position="1405"/>
        <end position="1428"/>
    </location>
</feature>
<feature type="compositionally biased region" description="Basic and acidic residues" evidence="9">
    <location>
        <begin position="484"/>
        <end position="501"/>
    </location>
</feature>
<evidence type="ECO:0000313" key="13">
    <source>
        <dbReference type="RGD" id="3162"/>
    </source>
</evidence>
<dbReference type="Pfam" id="PF00038">
    <property type="entry name" value="Filament"/>
    <property type="match status" value="2"/>
</dbReference>
<dbReference type="InterPro" id="IPR031211">
    <property type="entry name" value="Nestin"/>
</dbReference>
<dbReference type="PROSITE" id="PS51842">
    <property type="entry name" value="IF_ROD_2"/>
    <property type="match status" value="1"/>
</dbReference>
<feature type="compositionally biased region" description="Acidic residues" evidence="9">
    <location>
        <begin position="1223"/>
        <end position="1244"/>
    </location>
</feature>
<reference evidence="11 12" key="1">
    <citation type="submission" date="2005-09" db="EMBL/GenBank/DDBJ databases">
        <authorList>
            <person name="Mural R.J."/>
            <person name="Li P.W."/>
            <person name="Adams M.D."/>
            <person name="Amanatides P.G."/>
            <person name="Baden-Tillson H."/>
            <person name="Barnstead M."/>
            <person name="Chin S.H."/>
            <person name="Dew I."/>
            <person name="Evans C.A."/>
            <person name="Ferriera S."/>
            <person name="Flanigan M."/>
            <person name="Fosler C."/>
            <person name="Glodek A."/>
            <person name="Gu Z."/>
            <person name="Holt R.A."/>
            <person name="Jennings D."/>
            <person name="Kraft C.L."/>
            <person name="Lu F."/>
            <person name="Nguyen T."/>
            <person name="Nusskern D.R."/>
            <person name="Pfannkoch C.M."/>
            <person name="Sitter C."/>
            <person name="Sutton G.G."/>
            <person name="Venter J.C."/>
            <person name="Wang Z."/>
            <person name="Woodage T."/>
            <person name="Zheng X.H."/>
            <person name="Zhong F."/>
        </authorList>
    </citation>
    <scope>NUCLEOTIDE SEQUENCE [LARGE SCALE GENOMIC DNA]</scope>
    <source>
        <strain>BN</strain>
        <strain evidence="12">Sprague-Dawley</strain>
    </source>
</reference>
<evidence type="ECO:0000256" key="9">
    <source>
        <dbReference type="SAM" id="MobiDB-lite"/>
    </source>
</evidence>
<evidence type="ECO:0000256" key="5">
    <source>
        <dbReference type="ARBA" id="ARBA00063977"/>
    </source>
</evidence>
<proteinExistence type="inferred from homology"/>
<comment type="subunit">
    <text evidence="5">Forms homodimers and homotetramers in vitro. In mixtures with other intermediate filament proteins such as vimentin and alpha-internexin, this protein preferentially forms heterodimers which can assemble to form intermediate filaments if nestin does not exceed 25%. Interacts with FHOD3.</text>
</comment>
<evidence type="ECO:0000256" key="6">
    <source>
        <dbReference type="ARBA" id="ARBA00072273"/>
    </source>
</evidence>
<feature type="compositionally biased region" description="Basic and acidic residues" evidence="9">
    <location>
        <begin position="889"/>
        <end position="898"/>
    </location>
</feature>
<feature type="coiled-coil region" evidence="8">
    <location>
        <begin position="12"/>
        <end position="46"/>
    </location>
</feature>
<dbReference type="EMBL" id="CH473976">
    <property type="protein sequence ID" value="EDM00748.1"/>
    <property type="molecule type" value="Genomic_DNA"/>
</dbReference>
<dbReference type="InterPro" id="IPR039008">
    <property type="entry name" value="IF_rod_dom"/>
</dbReference>
<feature type="coiled-coil region" evidence="8">
    <location>
        <begin position="191"/>
        <end position="285"/>
    </location>
</feature>
<accession>A6J641</accession>
<evidence type="ECO:0000256" key="8">
    <source>
        <dbReference type="SAM" id="Coils"/>
    </source>
</evidence>
<feature type="compositionally biased region" description="Acidic residues" evidence="9">
    <location>
        <begin position="1096"/>
        <end position="1111"/>
    </location>
</feature>
<evidence type="ECO:0000259" key="10">
    <source>
        <dbReference type="PROSITE" id="PS51842"/>
    </source>
</evidence>
<feature type="compositionally biased region" description="Polar residues" evidence="9">
    <location>
        <begin position="1350"/>
        <end position="1359"/>
    </location>
</feature>
<evidence type="ECO:0000256" key="4">
    <source>
        <dbReference type="ARBA" id="ARBA00058665"/>
    </source>
</evidence>
<dbReference type="Gene3D" id="1.20.5.170">
    <property type="match status" value="1"/>
</dbReference>
<dbReference type="Proteomes" id="UP000234681">
    <property type="component" value="Chromosome 2"/>
</dbReference>
<keyword evidence="1 7" id="KW-0403">Intermediate filament</keyword>
<evidence type="ECO:0000313" key="12">
    <source>
        <dbReference type="Proteomes" id="UP000234681"/>
    </source>
</evidence>
<gene>
    <name evidence="11 13" type="primary">Nes</name>
    <name evidence="11" type="ORF">rCG_62670</name>
</gene>
<dbReference type="Gene3D" id="1.20.5.1160">
    <property type="entry name" value="Vasodilator-stimulated phosphoprotein"/>
    <property type="match status" value="1"/>
</dbReference>
<feature type="region of interest" description="Disordered" evidence="9">
    <location>
        <begin position="772"/>
        <end position="799"/>
    </location>
</feature>
<feature type="compositionally biased region" description="Acidic residues" evidence="9">
    <location>
        <begin position="993"/>
        <end position="1004"/>
    </location>
</feature>
<feature type="domain" description="IF rod" evidence="10">
    <location>
        <begin position="8"/>
        <end position="314"/>
    </location>
</feature>
<feature type="compositionally biased region" description="Basic and acidic residues" evidence="9">
    <location>
        <begin position="776"/>
        <end position="788"/>
    </location>
</feature>
<sequence>MEGCVGEESFQMWELNRRLEAYLTRVKTLEEQNQLLSAELGGLRAQSGDTSWRARADDELASLRILVDQRWREKLEAEVQRDNLAEELESVAGRCQQVRLARERTVQEAACSRRALEAEKNARGWLSTQAAELERELEALRAAHEEERAHLNAQAACAPRRPPAPPHGSPVRAPEVEDLARRLGEVWRGAVRDYQERVAHMESSLGQARERLSQAVRGARECRLEVQQLQADRDSLQERREALEQRLEGRWQDRLQATDKFQLAVEALEQEKQGLQSQIAQILEGGQQLAHLKMSLSLEVATYRTLLEAENSRLQTPGRGSQASLGFLGYEEAEDQILERLIEKESQESLRSPEEEDQEAGRSLQKENQEPLGYEEAEDQMLERLIEKESQESLKSPEENQRIGKPLERENQKSLRYLEENQETFVPLESRNQRPLRSLEVEEEEQRIVKPLEKVSQDSLGSLAEENVQPLRYLEEDNCINKSLLEDKTHKSLGSLEDRNGDSIIIPQESETQVSLRPPEEEDQRIVNHLEKESQEFSRSSEEEEQVMERSLEGENHESLSSVEKEDQMVESQLEKESQDSGKSLEDESQETFGPLEKENAESLRSLAGQDQEEQKLEQETQQTLRAVGNEQMAVSPPEKVDPELPKPLGNDQEIARSLGKENQESLVSLKEKGIETVKSLETEIIEPLETAEEDLERRKSIDTQEPLWSTEVARETVEPPEDEPPGSLGSVDENRETLTSLEKESQELSSLGKWNVETRVEDSQQCLQVEEGLQEEQHQESLREVKQELPSSGNQQRWEDVVEGKAVGQEAPLATTGVGTEDKAELHLRGQGGEEEAAAEGELLQDIVGEAWSLGSSEPKEQRVPAEALDNLEGGALEVPVAQSMPEVTERDEDRAQAGEQDSIEVTLGLEAARTGLELEQEVVGLEDPRHFAREEAIPPSLGEESVKAKIAQGLEGPGKEPKEAGALDSGILELPKTSSEALECQGHEESESMEGWEEEEASLETSDHEGSDAPQPRPPETEEDEGAQAALTAPGPKLLEPCSPIPILTDAHELQPQAEGIQEAGWQPEAGSEALERVENEPEFGLGEIPEGLQDWEEGREESEADDLGETLPDSTPLGLYLRSPASPKWDLAGEQRLSPQGDAGKEDWGPAVPAAQGLSGPPEEEEEQGHGSDLSSEEFEDLGTEASLLPGVPKEVADHVGQVPPVLQPACWDQGGESDGFADEEESGEEGEEEDADEEGAESGAQWWGSGASGGGCKVQDIAQRGDPVQESVGVSGLWDDGLRGAAANVPALEMVSQDSAEPSGSEESESASLEGEEGQVTDHLDAPQEVTSMVPGVGDAFDIGGQSPNLDSEQVNGKMENGLEQAEGQVVLDGDEDQELLLQGQEVGALKVPLVASPVHLGPSQPLKFTLSGVDGDSWSSGED</sequence>
<keyword evidence="2" id="KW-0524">Neurogenesis</keyword>
<feature type="region of interest" description="Disordered" evidence="9">
    <location>
        <begin position="690"/>
        <end position="757"/>
    </location>
</feature>
<evidence type="ECO:0000256" key="1">
    <source>
        <dbReference type="ARBA" id="ARBA00022754"/>
    </source>
</evidence>
<evidence type="ECO:0000313" key="11">
    <source>
        <dbReference type="EMBL" id="EDM00748.1"/>
    </source>
</evidence>
<feature type="compositionally biased region" description="Basic and acidic residues" evidence="9">
    <location>
        <begin position="524"/>
        <end position="586"/>
    </location>
</feature>